<dbReference type="AlphaFoldDB" id="A0A821QYS3"/>
<comment type="caution">
    <text evidence="2">The sequence shown here is derived from an EMBL/GenBank/DDBJ whole genome shotgun (WGS) entry which is preliminary data.</text>
</comment>
<dbReference type="EMBL" id="CAJOBS010002764">
    <property type="protein sequence ID" value="CAF4832797.1"/>
    <property type="molecule type" value="Genomic_DNA"/>
</dbReference>
<feature type="compositionally biased region" description="Low complexity" evidence="1">
    <location>
        <begin position="50"/>
        <end position="60"/>
    </location>
</feature>
<dbReference type="Proteomes" id="UP000663838">
    <property type="component" value="Unassembled WGS sequence"/>
</dbReference>
<name>A0A821QYS3_9BILA</name>
<reference evidence="2" key="1">
    <citation type="submission" date="2021-02" db="EMBL/GenBank/DDBJ databases">
        <authorList>
            <person name="Nowell W R."/>
        </authorList>
    </citation>
    <scope>NUCLEOTIDE SEQUENCE</scope>
</reference>
<proteinExistence type="predicted"/>
<evidence type="ECO:0000313" key="3">
    <source>
        <dbReference type="Proteomes" id="UP000663838"/>
    </source>
</evidence>
<accession>A0A821QYS3</accession>
<gene>
    <name evidence="2" type="ORF">TOA249_LOCUS25444</name>
</gene>
<evidence type="ECO:0000313" key="2">
    <source>
        <dbReference type="EMBL" id="CAF4832797.1"/>
    </source>
</evidence>
<evidence type="ECO:0000256" key="1">
    <source>
        <dbReference type="SAM" id="MobiDB-lite"/>
    </source>
</evidence>
<organism evidence="2 3">
    <name type="scientific">Rotaria socialis</name>
    <dbReference type="NCBI Taxonomy" id="392032"/>
    <lineage>
        <taxon>Eukaryota</taxon>
        <taxon>Metazoa</taxon>
        <taxon>Spiralia</taxon>
        <taxon>Gnathifera</taxon>
        <taxon>Rotifera</taxon>
        <taxon>Eurotatoria</taxon>
        <taxon>Bdelloidea</taxon>
        <taxon>Philodinida</taxon>
        <taxon>Philodinidae</taxon>
        <taxon>Rotaria</taxon>
    </lineage>
</organism>
<feature type="region of interest" description="Disordered" evidence="1">
    <location>
        <begin position="50"/>
        <end position="70"/>
    </location>
</feature>
<sequence length="151" mass="16976">MIRLIIPRYFIKKSFSPETTASYGSSDLELESNCSDSSLLVNVNEGDCGSSSQTSVTSPSHKCLSTESHPEKENFGGSAKKLIEIYFNKHYNGENKNAMEEWIGLTSELLKVIKERQIPWTVLFENRSIAQLNFAAQNDESDLKGFCKELK</sequence>
<protein>
    <submittedName>
        <fullName evidence="2">Uncharacterized protein</fullName>
    </submittedName>
</protein>